<feature type="transmembrane region" description="Helical" evidence="8">
    <location>
        <begin position="82"/>
        <end position="102"/>
    </location>
</feature>
<keyword evidence="2" id="KW-0813">Transport</keyword>
<dbReference type="GO" id="GO:0005886">
    <property type="term" value="C:plasma membrane"/>
    <property type="evidence" value="ECO:0007669"/>
    <property type="project" value="UniProtKB-SubCell"/>
</dbReference>
<keyword evidence="5 8" id="KW-1133">Transmembrane helix</keyword>
<organism evidence="9 10">
    <name type="scientific">Boothiomyces macroporosus</name>
    <dbReference type="NCBI Taxonomy" id="261099"/>
    <lineage>
        <taxon>Eukaryota</taxon>
        <taxon>Fungi</taxon>
        <taxon>Fungi incertae sedis</taxon>
        <taxon>Chytridiomycota</taxon>
        <taxon>Chytridiomycota incertae sedis</taxon>
        <taxon>Chytridiomycetes</taxon>
        <taxon>Rhizophydiales</taxon>
        <taxon>Terramycetaceae</taxon>
        <taxon>Boothiomyces</taxon>
    </lineage>
</organism>
<evidence type="ECO:0000256" key="4">
    <source>
        <dbReference type="ARBA" id="ARBA00022692"/>
    </source>
</evidence>
<dbReference type="PANTHER" id="PTHR33281">
    <property type="entry name" value="UPF0187 PROTEIN YNEE"/>
    <property type="match status" value="1"/>
</dbReference>
<evidence type="ECO:0000313" key="9">
    <source>
        <dbReference type="EMBL" id="KAJ3256335.1"/>
    </source>
</evidence>
<evidence type="ECO:0000256" key="1">
    <source>
        <dbReference type="ARBA" id="ARBA00004651"/>
    </source>
</evidence>
<feature type="transmembrane region" description="Helical" evidence="8">
    <location>
        <begin position="238"/>
        <end position="257"/>
    </location>
</feature>
<protein>
    <submittedName>
        <fullName evidence="9">Uncharacterized protein</fullName>
    </submittedName>
</protein>
<dbReference type="InterPro" id="IPR044669">
    <property type="entry name" value="YneE/VCCN1/2-like"/>
</dbReference>
<evidence type="ECO:0000256" key="7">
    <source>
        <dbReference type="ARBA" id="ARBA00023136"/>
    </source>
</evidence>
<keyword evidence="3" id="KW-1003">Cell membrane</keyword>
<dbReference type="GO" id="GO:0005254">
    <property type="term" value="F:chloride channel activity"/>
    <property type="evidence" value="ECO:0007669"/>
    <property type="project" value="InterPro"/>
</dbReference>
<keyword evidence="7 8" id="KW-0472">Membrane</keyword>
<dbReference type="Pfam" id="PF25539">
    <property type="entry name" value="Bestrophin_2"/>
    <property type="match status" value="1"/>
</dbReference>
<keyword evidence="4 8" id="KW-0812">Transmembrane</keyword>
<name>A0AAD5UIU5_9FUNG</name>
<evidence type="ECO:0000256" key="6">
    <source>
        <dbReference type="ARBA" id="ARBA00023065"/>
    </source>
</evidence>
<evidence type="ECO:0000256" key="3">
    <source>
        <dbReference type="ARBA" id="ARBA00022475"/>
    </source>
</evidence>
<gene>
    <name evidence="9" type="ORF">HK103_005590</name>
</gene>
<evidence type="ECO:0000313" key="10">
    <source>
        <dbReference type="Proteomes" id="UP001210925"/>
    </source>
</evidence>
<sequence length="350" mass="39946">MNQEVKIEIEQYTPRPSSEILRSESLPVHHRKVKVENVAGYDFHEFKIRGGSVVGNIIIPVLVYTLWALVWTFIAQKGLSDISISNVFIVISSTVLGLLLVFRTNTAYDRYWEARKTIWYDLDAKGDKNIVSQKLGAINLIVAFPIACKHHLRDEHGFHYEDLYNLLLHVPDFQPGQYHPQTESVPVEISYHISSYLKKIRADGLMDAPSGALQLATLNSMIDVLSSFQRIVFSPVPVAYSIHLKQIIMIYLLLLPFQIQNLGWNAITITFLAAFFFLGIEAIGHEIENPFGYDPNDLDLQGFCDEIRRELGNMIDRPSKLPCSDWSTPVDLNSFDQLRRVVSTRRAKEQ</sequence>
<comment type="caution">
    <text evidence="9">The sequence shown here is derived from an EMBL/GenBank/DDBJ whole genome shotgun (WGS) entry which is preliminary data.</text>
</comment>
<feature type="transmembrane region" description="Helical" evidence="8">
    <location>
        <begin position="53"/>
        <end position="76"/>
    </location>
</feature>
<proteinExistence type="predicted"/>
<accession>A0AAD5UIU5</accession>
<evidence type="ECO:0000256" key="8">
    <source>
        <dbReference type="SAM" id="Phobius"/>
    </source>
</evidence>
<keyword evidence="6" id="KW-0406">Ion transport</keyword>
<dbReference type="AlphaFoldDB" id="A0AAD5UIU5"/>
<comment type="subcellular location">
    <subcellularLocation>
        <location evidence="1">Cell membrane</location>
        <topology evidence="1">Multi-pass membrane protein</topology>
    </subcellularLocation>
</comment>
<evidence type="ECO:0000256" key="2">
    <source>
        <dbReference type="ARBA" id="ARBA00022448"/>
    </source>
</evidence>
<dbReference type="EMBL" id="JADGKB010000052">
    <property type="protein sequence ID" value="KAJ3256335.1"/>
    <property type="molecule type" value="Genomic_DNA"/>
</dbReference>
<evidence type="ECO:0000256" key="5">
    <source>
        <dbReference type="ARBA" id="ARBA00022989"/>
    </source>
</evidence>
<reference evidence="9" key="1">
    <citation type="submission" date="2020-05" db="EMBL/GenBank/DDBJ databases">
        <title>Phylogenomic resolution of chytrid fungi.</title>
        <authorList>
            <person name="Stajich J.E."/>
            <person name="Amses K."/>
            <person name="Simmons R."/>
            <person name="Seto K."/>
            <person name="Myers J."/>
            <person name="Bonds A."/>
            <person name="Quandt C.A."/>
            <person name="Barry K."/>
            <person name="Liu P."/>
            <person name="Grigoriev I."/>
            <person name="Longcore J.E."/>
            <person name="James T.Y."/>
        </authorList>
    </citation>
    <scope>NUCLEOTIDE SEQUENCE</scope>
    <source>
        <strain evidence="9">PLAUS21</strain>
    </source>
</reference>
<feature type="transmembrane region" description="Helical" evidence="8">
    <location>
        <begin position="263"/>
        <end position="283"/>
    </location>
</feature>
<dbReference type="PANTHER" id="PTHR33281:SF19">
    <property type="entry name" value="VOLTAGE-DEPENDENT ANION CHANNEL-FORMING PROTEIN YNEE"/>
    <property type="match status" value="1"/>
</dbReference>
<dbReference type="Proteomes" id="UP001210925">
    <property type="component" value="Unassembled WGS sequence"/>
</dbReference>
<keyword evidence="10" id="KW-1185">Reference proteome</keyword>